<evidence type="ECO:0008006" key="3">
    <source>
        <dbReference type="Google" id="ProtNLM"/>
    </source>
</evidence>
<dbReference type="Proteomes" id="UP000578449">
    <property type="component" value="Unassembled WGS sequence"/>
</dbReference>
<organism evidence="1 2">
    <name type="scientific">Thermocatellispora tengchongensis</name>
    <dbReference type="NCBI Taxonomy" id="1073253"/>
    <lineage>
        <taxon>Bacteria</taxon>
        <taxon>Bacillati</taxon>
        <taxon>Actinomycetota</taxon>
        <taxon>Actinomycetes</taxon>
        <taxon>Streptosporangiales</taxon>
        <taxon>Streptosporangiaceae</taxon>
        <taxon>Thermocatellispora</taxon>
    </lineage>
</organism>
<gene>
    <name evidence="1" type="ORF">HNP84_001991</name>
</gene>
<reference evidence="1 2" key="1">
    <citation type="submission" date="2020-08" db="EMBL/GenBank/DDBJ databases">
        <title>Genomic Encyclopedia of Type Strains, Phase IV (KMG-IV): sequencing the most valuable type-strain genomes for metagenomic binning, comparative biology and taxonomic classification.</title>
        <authorList>
            <person name="Goeker M."/>
        </authorList>
    </citation>
    <scope>NUCLEOTIDE SEQUENCE [LARGE SCALE GENOMIC DNA]</scope>
    <source>
        <strain evidence="1 2">DSM 45615</strain>
    </source>
</reference>
<dbReference type="RefSeq" id="WP_185049121.1">
    <property type="nucleotide sequence ID" value="NZ_BAABIX010000063.1"/>
</dbReference>
<evidence type="ECO:0000313" key="2">
    <source>
        <dbReference type="Proteomes" id="UP000578449"/>
    </source>
</evidence>
<dbReference type="AlphaFoldDB" id="A0A840P8E7"/>
<evidence type="ECO:0000313" key="1">
    <source>
        <dbReference type="EMBL" id="MBB5132275.1"/>
    </source>
</evidence>
<dbReference type="SUPFAM" id="SSF56112">
    <property type="entry name" value="Protein kinase-like (PK-like)"/>
    <property type="match status" value="1"/>
</dbReference>
<keyword evidence="2" id="KW-1185">Reference proteome</keyword>
<dbReference type="InterPro" id="IPR011009">
    <property type="entry name" value="Kinase-like_dom_sf"/>
</dbReference>
<accession>A0A840P8E7</accession>
<name>A0A840P8E7_9ACTN</name>
<comment type="caution">
    <text evidence="1">The sequence shown here is derived from an EMBL/GenBank/DDBJ whole genome shotgun (WGS) entry which is preliminary data.</text>
</comment>
<protein>
    <recommendedName>
        <fullName evidence="3">Aminoglycoside phosphotransferase domain-containing protein</fullName>
    </recommendedName>
</protein>
<dbReference type="EMBL" id="JACHGN010000004">
    <property type="protein sequence ID" value="MBB5132275.1"/>
    <property type="molecule type" value="Genomic_DNA"/>
</dbReference>
<proteinExistence type="predicted"/>
<sequence length="312" mass="34287">METFREFLEGEFPGARISELSGTNNLVYEVRTAEGILVAKHVTDSDIPLAYLAEANAALAGHVPVQRIRRVWETRRGDPFDAVFAEYVEGRDLASALTDGRDLPATAELVRHLCTFALACRELPRMHDGFGLYKRDAPVIATHREFVLHYAGRYWRRARPFYDGTRVGRAVDEWLSGGFAEAAGRNPAPFTTVAIDVNLKNLIVTPGGGIVVLNVPIVGLSTPAQAVGAISAHLRNHPQHAPFLEAATAEVCPGDAEMVPHFELWALLGILSFYAAREPENRHAWRNWGAPVTLDEDFRNLVITHFAGSAAS</sequence>